<sequence>MAKNDAAGRRCQIWDPVCPGVNCSFSRDAGFEVETMQNAVGTSSTRFDKGETRIDASQV</sequence>
<gene>
    <name evidence="1" type="ORF">BM221_002264</name>
</gene>
<protein>
    <submittedName>
        <fullName evidence="1">Uncharacterized protein</fullName>
    </submittedName>
</protein>
<organism evidence="1 2">
    <name type="scientific">Beauveria bassiana</name>
    <name type="common">White muscardine disease fungus</name>
    <name type="synonym">Tritirachium shiotae</name>
    <dbReference type="NCBI Taxonomy" id="176275"/>
    <lineage>
        <taxon>Eukaryota</taxon>
        <taxon>Fungi</taxon>
        <taxon>Dikarya</taxon>
        <taxon>Ascomycota</taxon>
        <taxon>Pezizomycotina</taxon>
        <taxon>Sordariomycetes</taxon>
        <taxon>Hypocreomycetidae</taxon>
        <taxon>Hypocreales</taxon>
        <taxon>Cordycipitaceae</taxon>
        <taxon>Beauveria</taxon>
    </lineage>
</organism>
<evidence type="ECO:0000313" key="2">
    <source>
        <dbReference type="Proteomes" id="UP000235728"/>
    </source>
</evidence>
<dbReference type="EMBL" id="MRVG01000002">
    <property type="protein sequence ID" value="PMB72164.1"/>
    <property type="molecule type" value="Genomic_DNA"/>
</dbReference>
<proteinExistence type="predicted"/>
<comment type="caution">
    <text evidence="1">The sequence shown here is derived from an EMBL/GenBank/DDBJ whole genome shotgun (WGS) entry which is preliminary data.</text>
</comment>
<name>A0A2N6NY16_BEABA</name>
<reference evidence="1 2" key="1">
    <citation type="journal article" date="2016" name="Appl. Microbiol. Biotechnol.">
        <title>Characterization of T-DNA insertion mutants with decreased virulence in the entomopathogenic fungus Beauveria bassiana JEF-007.</title>
        <authorList>
            <person name="Kim S."/>
            <person name="Lee S.J."/>
            <person name="Nai Y.S."/>
            <person name="Yu J.S."/>
            <person name="Lee M.R."/>
            <person name="Yang Y.T."/>
            <person name="Kim J.S."/>
        </authorList>
    </citation>
    <scope>NUCLEOTIDE SEQUENCE [LARGE SCALE GENOMIC DNA]</scope>
    <source>
        <strain evidence="1 2">JEF-007</strain>
    </source>
</reference>
<dbReference type="AlphaFoldDB" id="A0A2N6NY16"/>
<dbReference type="Proteomes" id="UP000235728">
    <property type="component" value="Unassembled WGS sequence"/>
</dbReference>
<accession>A0A2N6NY16</accession>
<evidence type="ECO:0000313" key="1">
    <source>
        <dbReference type="EMBL" id="PMB72164.1"/>
    </source>
</evidence>